<proteinExistence type="inferred from homology"/>
<reference evidence="10" key="3">
    <citation type="journal article" date="2018" name="Vet. Microbiol.">
        <title>Molecular epidemiology of methicillin-resistant staphylococci amongst veterinary personnel, personnel-owned pets, patients and the hospital environment of two companion animal veterinary hospitals.</title>
        <authorList>
            <person name="Worthing K.A."/>
            <person name="Brown J."/>
            <person name="Gerber L."/>
            <person name="Abraham S."/>
            <person name="Trott D."/>
            <person name="Norris J.M."/>
        </authorList>
    </citation>
    <scope>NUCLEOTIDE SEQUENCE [LARGE SCALE GENOMIC DNA]</scope>
    <source>
        <strain evidence="10">ST496-2</strain>
    </source>
</reference>
<feature type="signal peptide" evidence="5">
    <location>
        <begin position="1"/>
        <end position="31"/>
    </location>
</feature>
<evidence type="ECO:0000313" key="10">
    <source>
        <dbReference type="Proteomes" id="UP000256409"/>
    </source>
</evidence>
<evidence type="ECO:0000256" key="5">
    <source>
        <dbReference type="SAM" id="SignalP"/>
    </source>
</evidence>
<comment type="caution">
    <text evidence="7">The sequence shown here is derived from an EMBL/GenBank/DDBJ whole genome shotgun (WGS) entry which is preliminary data.</text>
</comment>
<dbReference type="Proteomes" id="UP000256409">
    <property type="component" value="Unassembled WGS sequence"/>
</dbReference>
<keyword evidence="2 5" id="KW-0732">Signal</keyword>
<protein>
    <submittedName>
        <fullName evidence="7">Sphingomyelin phosphodiesterase</fullName>
        <ecNumber evidence="8">3.1.4.12</ecNumber>
    </submittedName>
</protein>
<dbReference type="GO" id="GO:0031640">
    <property type="term" value="P:killing of cells of another organism"/>
    <property type="evidence" value="ECO:0007669"/>
    <property type="project" value="UniProtKB-KW"/>
</dbReference>
<dbReference type="EC" id="3.1.4.12" evidence="8"/>
<gene>
    <name evidence="7" type="primary">sph</name>
    <name evidence="7" type="ORF">DD902_01200</name>
    <name evidence="8" type="ORF">DV961_07725</name>
</gene>
<dbReference type="EMBL" id="QEIT01000007">
    <property type="protein sequence ID" value="PWZ77041.1"/>
    <property type="molecule type" value="Genomic_DNA"/>
</dbReference>
<evidence type="ECO:0000313" key="8">
    <source>
        <dbReference type="EMBL" id="REA81236.1"/>
    </source>
</evidence>
<keyword evidence="3" id="KW-0354">Hemolysis</keyword>
<name>A0A2A4EJU2_STAPS</name>
<keyword evidence="4 8" id="KW-0378">Hydrolase</keyword>
<dbReference type="Gene3D" id="3.60.10.10">
    <property type="entry name" value="Endonuclease/exonuclease/phosphatase"/>
    <property type="match status" value="1"/>
</dbReference>
<evidence type="ECO:0000256" key="4">
    <source>
        <dbReference type="ARBA" id="ARBA00022801"/>
    </source>
</evidence>
<keyword evidence="3" id="KW-0204">Cytolysis</keyword>
<accession>A0A2A4EJU2</accession>
<dbReference type="PANTHER" id="PTHR16320:SF23">
    <property type="entry name" value="SPHINGOMYELINASE C 1"/>
    <property type="match status" value="1"/>
</dbReference>
<dbReference type="Pfam" id="PF03372">
    <property type="entry name" value="Exo_endo_phos"/>
    <property type="match status" value="1"/>
</dbReference>
<evidence type="ECO:0000313" key="7">
    <source>
        <dbReference type="EMBL" id="PWZ77041.1"/>
    </source>
</evidence>
<evidence type="ECO:0000256" key="1">
    <source>
        <dbReference type="ARBA" id="ARBA00006335"/>
    </source>
</evidence>
<dbReference type="NCBIfam" id="TIGR03395">
    <property type="entry name" value="sphingomy"/>
    <property type="match status" value="1"/>
</dbReference>
<dbReference type="GO" id="GO:0005576">
    <property type="term" value="C:extracellular region"/>
    <property type="evidence" value="ECO:0007669"/>
    <property type="project" value="InterPro"/>
</dbReference>
<organism evidence="7 9">
    <name type="scientific">Staphylococcus pseudintermedius</name>
    <dbReference type="NCBI Taxonomy" id="283734"/>
    <lineage>
        <taxon>Bacteria</taxon>
        <taxon>Bacillati</taxon>
        <taxon>Bacillota</taxon>
        <taxon>Bacilli</taxon>
        <taxon>Bacillales</taxon>
        <taxon>Staphylococcaceae</taxon>
        <taxon>Staphylococcus</taxon>
        <taxon>Staphylococcus intermedius group</taxon>
    </lineage>
</organism>
<comment type="similarity">
    <text evidence="1">Belongs to the neutral sphingomyelinase family.</text>
</comment>
<dbReference type="InterPro" id="IPR036691">
    <property type="entry name" value="Endo/exonu/phosph_ase_sf"/>
</dbReference>
<dbReference type="InterPro" id="IPR038772">
    <property type="entry name" value="Sph/SMPD2-like"/>
</dbReference>
<dbReference type="InterPro" id="IPR005135">
    <property type="entry name" value="Endo/exonuclease/phosphatase"/>
</dbReference>
<reference evidence="7 9" key="1">
    <citation type="journal article" date="2018" name="Vet. Microbiol.">
        <title>Clonal diversity and geographic distribution of methicillin-resistant Staphylococcus pseudintermedius from Australian animals: Discovery of novel sequence types.</title>
        <authorList>
            <person name="Worthing K.A."/>
            <person name="Abraham S."/>
            <person name="Coombs G.W."/>
            <person name="Pang S."/>
            <person name="Saputra S."/>
            <person name="Jordan D."/>
            <person name="Trott D.J."/>
            <person name="Norris J.M."/>
        </authorList>
    </citation>
    <scope>NUCLEOTIDE SEQUENCE [LARGE SCALE GENOMIC DNA]</scope>
    <source>
        <strain evidence="7 9">ST525 1</strain>
    </source>
</reference>
<sequence>MKKLKQKKRLTSLLLATTMLLGIMNTGVSHAASDENQAELKLATHNVYMLSGFLYPNWGQSKRADLISKSKYIQDNDVVIFNEAFYPASANQLFNNLKSSYPYQTAVLGRSTSGWDRTEGHYSSTTFENGGVAIVSKYPIRERIQHIFQHGCGFDNDSNKGFVYTKIEKNGKFVHVIGTHTQSEDTRCSVGQDRAIRAEQMKEISNFVKSKNIPKDEVVYIGGDMNVNKNAGNGEFQDMLKNLNVSDVTYTGHSSTWDPQSNSIAKYNYPNSAPEYLDYIFVDKDHRQPGQLINEAVAEKSPTWDVYKFPYLYVYNDYSDHYPVKAYSKS</sequence>
<evidence type="ECO:0000313" key="9">
    <source>
        <dbReference type="Proteomes" id="UP000246800"/>
    </source>
</evidence>
<dbReference type="Proteomes" id="UP000246800">
    <property type="component" value="Unassembled WGS sequence"/>
</dbReference>
<dbReference type="OrthoDB" id="338539at2"/>
<dbReference type="PANTHER" id="PTHR16320">
    <property type="entry name" value="SPHINGOMYELINASE FAMILY MEMBER"/>
    <property type="match status" value="1"/>
</dbReference>
<feature type="domain" description="Endonuclease/exonuclease/phosphatase" evidence="6">
    <location>
        <begin position="44"/>
        <end position="321"/>
    </location>
</feature>
<reference evidence="8" key="2">
    <citation type="journal article" date="2018" name="Vet. Microbiol.">
        <title>Methicillin-resistant staphylococci amongst veterinary personnel, personnel-owned pets, patients and the hospital environment of two small animal veterinary hospitals.</title>
        <authorList>
            <person name="Worthing K.A."/>
            <person name="Brown J."/>
            <person name="Gerber L."/>
            <person name="Abraham S."/>
            <person name="Trott D."/>
            <person name="Norris J.M."/>
        </authorList>
    </citation>
    <scope>NUCLEOTIDE SEQUENCE</scope>
    <source>
        <strain evidence="8">ST496-2</strain>
    </source>
</reference>
<dbReference type="SUPFAM" id="SSF56219">
    <property type="entry name" value="DNase I-like"/>
    <property type="match status" value="1"/>
</dbReference>
<dbReference type="RefSeq" id="WP_014614737.1">
    <property type="nucleotide sequence ID" value="NZ_AP019372.1"/>
</dbReference>
<evidence type="ECO:0000256" key="3">
    <source>
        <dbReference type="ARBA" id="ARBA00022735"/>
    </source>
</evidence>
<evidence type="ECO:0000256" key="2">
    <source>
        <dbReference type="ARBA" id="ARBA00022729"/>
    </source>
</evidence>
<dbReference type="GeneID" id="93824373"/>
<feature type="chain" id="PRO_5013285902" evidence="5">
    <location>
        <begin position="32"/>
        <end position="330"/>
    </location>
</feature>
<dbReference type="AlphaFoldDB" id="A0A2A4EJU2"/>
<dbReference type="GO" id="GO:0004767">
    <property type="term" value="F:sphingomyelin phosphodiesterase activity"/>
    <property type="evidence" value="ECO:0007669"/>
    <property type="project" value="UniProtKB-EC"/>
</dbReference>
<dbReference type="InterPro" id="IPR017766">
    <property type="entry name" value="Sphingomyelinase/PLipase_C"/>
</dbReference>
<evidence type="ECO:0000259" key="6">
    <source>
        <dbReference type="Pfam" id="PF03372"/>
    </source>
</evidence>
<dbReference type="EMBL" id="QQPC01000046">
    <property type="protein sequence ID" value="REA81236.1"/>
    <property type="molecule type" value="Genomic_DNA"/>
</dbReference>
<dbReference type="CDD" id="cd09078">
    <property type="entry name" value="nSMase"/>
    <property type="match status" value="1"/>
</dbReference>